<dbReference type="RefSeq" id="WP_226245758.1">
    <property type="nucleotide sequence ID" value="NZ_CADFEZ010000020.1"/>
</dbReference>
<protein>
    <submittedName>
        <fullName evidence="1">Uncharacterized protein</fullName>
    </submittedName>
</protein>
<reference evidence="1" key="1">
    <citation type="submission" date="2023-07" db="EMBL/GenBank/DDBJ databases">
        <title>A collection of bacterial strains from the Burkholderia cepacia Research Laboratory and Repository.</title>
        <authorList>
            <person name="Lipuma J."/>
            <person name="Spilker T."/>
            <person name="Caverly L."/>
        </authorList>
    </citation>
    <scope>NUCLEOTIDE SEQUENCE</scope>
    <source>
        <strain evidence="1">AU44268</strain>
    </source>
</reference>
<evidence type="ECO:0000313" key="2">
    <source>
        <dbReference type="Proteomes" id="UP001171620"/>
    </source>
</evidence>
<dbReference type="EMBL" id="JAUJRV010000011">
    <property type="protein sequence ID" value="MDN7796492.1"/>
    <property type="molecule type" value="Genomic_DNA"/>
</dbReference>
<accession>A0AAW7T2X8</accession>
<name>A0AAW7T2X8_BURVI</name>
<sequence>MSEMTTTATLDDSGHFHDWYLDIVAIGPNEEPRTLTLGLYLGNRRATVTFEGVTCFQLDRLGLLNIVYSLRLMNPADHDYARVSAQLAKGERLSGRRGATIAYLYSSLGAELAVEFDALKIGSNGA</sequence>
<proteinExistence type="predicted"/>
<dbReference type="Proteomes" id="UP001171620">
    <property type="component" value="Unassembled WGS sequence"/>
</dbReference>
<evidence type="ECO:0000313" key="1">
    <source>
        <dbReference type="EMBL" id="MDN7796492.1"/>
    </source>
</evidence>
<organism evidence="1 2">
    <name type="scientific">Burkholderia vietnamiensis</name>
    <dbReference type="NCBI Taxonomy" id="60552"/>
    <lineage>
        <taxon>Bacteria</taxon>
        <taxon>Pseudomonadati</taxon>
        <taxon>Pseudomonadota</taxon>
        <taxon>Betaproteobacteria</taxon>
        <taxon>Burkholderiales</taxon>
        <taxon>Burkholderiaceae</taxon>
        <taxon>Burkholderia</taxon>
        <taxon>Burkholderia cepacia complex</taxon>
    </lineage>
</organism>
<dbReference type="AlphaFoldDB" id="A0AAW7T2X8"/>
<gene>
    <name evidence="1" type="ORF">QZM33_16280</name>
</gene>
<comment type="caution">
    <text evidence="1">The sequence shown here is derived from an EMBL/GenBank/DDBJ whole genome shotgun (WGS) entry which is preliminary data.</text>
</comment>